<evidence type="ECO:0000256" key="2">
    <source>
        <dbReference type="ARBA" id="ARBA00011902"/>
    </source>
</evidence>
<evidence type="ECO:0000259" key="17">
    <source>
        <dbReference type="PROSITE" id="PS50011"/>
    </source>
</evidence>
<dbReference type="PANTHER" id="PTHR24416">
    <property type="entry name" value="TYROSINE-PROTEIN KINASE RECEPTOR"/>
    <property type="match status" value="1"/>
</dbReference>
<dbReference type="SMART" id="SM00220">
    <property type="entry name" value="S_TKc"/>
    <property type="match status" value="1"/>
</dbReference>
<dbReference type="InterPro" id="IPR013783">
    <property type="entry name" value="Ig-like_fold"/>
</dbReference>
<dbReference type="SMART" id="SM00219">
    <property type="entry name" value="TyrKc"/>
    <property type="match status" value="1"/>
</dbReference>
<dbReference type="FunFam" id="2.60.40.10:FF:000028">
    <property type="entry name" value="Neuronal cell adhesion molecule"/>
    <property type="match status" value="1"/>
</dbReference>
<feature type="binding site" evidence="16">
    <location>
        <position position="647"/>
    </location>
    <ligand>
        <name>ATP</name>
        <dbReference type="ChEBI" id="CHEBI:30616"/>
    </ligand>
</feature>
<reference evidence="20" key="1">
    <citation type="submission" date="2025-08" db="UniProtKB">
        <authorList>
            <consortium name="RefSeq"/>
        </authorList>
    </citation>
    <scope>IDENTIFICATION</scope>
</reference>
<sequence>CSPTQRAVDSTNVTVTWSPLPCADHYDVEYALSHKDGCEQINSLMYDQHCTCRESQTTVNGLMPNSQYVVQIKAYVNGAYGPPATTQITTTSAAPTGPPTLVTTESIGQRNLTFTWSSPSCGDRGGTLTEYVYELSSPNTGWKTSAPISAEEVTINELLPFTNYSFRVIAKNSVGNGPFSEAVTARTLEAEPTVPLNVHIQSVDNVSVILRWSEPDPPRGVITHYNVRYWKSAQTDTMETTADVMGLMHRVAGLEASSTYLFQVQATTSAGAGPWSEAINTTTAIGVPGPIRNLTYTERTETSITLSWNPPLEPRGPILGYIVEYRILESPQPHLPAENAYHSSEVQGSPFLQNNLNSGTKYEFRVVARNGMFQGTHDEVLVVYTKPLDQRIPPRPTLHQAETTDTTVTISFVALGSEKRIESHVIHVKRLGVLSVNKRDVLVPGSYEDPASGYITAKFLKNNLPEIFVVGDSKMYDGYWNAPLQRDAVYNIRVGSLTQVNEREVNVTYSEPLTVTVQPSEPAENQNAAIITAAVLGPISLVLTLTVVITCVIWRRRSLKSTSNDSLLPGTVEMMVKPSAHSPESAGADNRDSVIYEDTVLPSGTQKMDIKWKNLIVEDVVLGKGNFGEVRAGGVRVKGEVTKAAIKTLKDGASDSAVKDFKEEMQTMANIKPHRNIVSLLGACYHEGILHVALEYLPNGNLRDYLRRNRPKQEQGKEQNTETSHLTSLNLLTFGADVATGMDHLSKTGIIHRDLAARNILLAEDLTAKVSDFGLSRGEDIYVQKSSTRIPVRWLAIESLTRRIYKSKSDVWSFGILLWEIATYGSTPYPGIESKSLAQRLLDGYRMPKPENCTDDIYNLMLECWQEIPSRRPTFKEINEVLEDMSAHSNEQIYMSPTIYENFIIKKEFDDN</sequence>
<feature type="domain" description="Fibronectin type-III" evidence="18">
    <location>
        <begin position="194"/>
        <end position="286"/>
    </location>
</feature>
<feature type="domain" description="Fibronectin type-III" evidence="18">
    <location>
        <begin position="1"/>
        <end position="94"/>
    </location>
</feature>
<dbReference type="InterPro" id="IPR001245">
    <property type="entry name" value="Ser-Thr/Tyr_kinase_cat_dom"/>
</dbReference>
<feature type="domain" description="Fibronectin type-III" evidence="18">
    <location>
        <begin position="290"/>
        <end position="388"/>
    </location>
</feature>
<evidence type="ECO:0000256" key="3">
    <source>
        <dbReference type="ARBA" id="ARBA00022679"/>
    </source>
</evidence>
<evidence type="ECO:0000256" key="11">
    <source>
        <dbReference type="ARBA" id="ARBA00023136"/>
    </source>
</evidence>
<evidence type="ECO:0000256" key="13">
    <source>
        <dbReference type="ARBA" id="ARBA00023170"/>
    </source>
</evidence>
<dbReference type="InterPro" id="IPR011009">
    <property type="entry name" value="Kinase-like_dom_sf"/>
</dbReference>
<dbReference type="FunFam" id="1.10.510.10:FF:000190">
    <property type="entry name" value="Proto-oncogene tyrosine-protein kinase receptor Ret"/>
    <property type="match status" value="1"/>
</dbReference>
<dbReference type="SUPFAM" id="SSF56112">
    <property type="entry name" value="Protein kinase-like (PK-like)"/>
    <property type="match status" value="1"/>
</dbReference>
<dbReference type="OMA" id="EWRVAND"/>
<dbReference type="Gene3D" id="2.60.40.10">
    <property type="entry name" value="Immunoglobulins"/>
    <property type="match status" value="4"/>
</dbReference>
<keyword evidence="14" id="KW-0325">Glycoprotein</keyword>
<dbReference type="Gene3D" id="3.30.200.20">
    <property type="entry name" value="Phosphorylase Kinase, domain 1"/>
    <property type="match status" value="1"/>
</dbReference>
<dbReference type="AlphaFoldDB" id="A0A8B8A6L1"/>
<dbReference type="GO" id="GO:0043235">
    <property type="term" value="C:receptor complex"/>
    <property type="evidence" value="ECO:0007669"/>
    <property type="project" value="TreeGrafter"/>
</dbReference>
<comment type="catalytic activity">
    <reaction evidence="15">
        <text>L-tyrosyl-[protein] + ATP = O-phospho-L-tyrosyl-[protein] + ADP + H(+)</text>
        <dbReference type="Rhea" id="RHEA:10596"/>
        <dbReference type="Rhea" id="RHEA-COMP:10136"/>
        <dbReference type="Rhea" id="RHEA-COMP:20101"/>
        <dbReference type="ChEBI" id="CHEBI:15378"/>
        <dbReference type="ChEBI" id="CHEBI:30616"/>
        <dbReference type="ChEBI" id="CHEBI:46858"/>
        <dbReference type="ChEBI" id="CHEBI:61978"/>
        <dbReference type="ChEBI" id="CHEBI:456216"/>
        <dbReference type="EC" id="2.7.10.1"/>
    </reaction>
</comment>
<dbReference type="PROSITE" id="PS50853">
    <property type="entry name" value="FN3"/>
    <property type="match status" value="4"/>
</dbReference>
<dbReference type="InterPro" id="IPR020635">
    <property type="entry name" value="Tyr_kinase_cat_dom"/>
</dbReference>
<evidence type="ECO:0000256" key="5">
    <source>
        <dbReference type="ARBA" id="ARBA00022729"/>
    </source>
</evidence>
<dbReference type="PROSITE" id="PS00109">
    <property type="entry name" value="PROTEIN_KINASE_TYR"/>
    <property type="match status" value="1"/>
</dbReference>
<dbReference type="InterPro" id="IPR050122">
    <property type="entry name" value="RTK"/>
</dbReference>
<feature type="non-terminal residue" evidence="20">
    <location>
        <position position="1"/>
    </location>
</feature>
<evidence type="ECO:0000256" key="1">
    <source>
        <dbReference type="ARBA" id="ARBA00004479"/>
    </source>
</evidence>
<keyword evidence="7 16" id="KW-0547">Nucleotide-binding</keyword>
<accession>A0A8B8A6L1</accession>
<evidence type="ECO:0000256" key="4">
    <source>
        <dbReference type="ARBA" id="ARBA00022692"/>
    </source>
</evidence>
<evidence type="ECO:0000313" key="20">
    <source>
        <dbReference type="RefSeq" id="XP_022111631.1"/>
    </source>
</evidence>
<keyword evidence="5" id="KW-0732">Signal</keyword>
<dbReference type="PANTHER" id="PTHR24416:SF622">
    <property type="entry name" value="PROTEIN KINASE DOMAIN-CONTAINING PROTEIN"/>
    <property type="match status" value="1"/>
</dbReference>
<dbReference type="GO" id="GO:0005524">
    <property type="term" value="F:ATP binding"/>
    <property type="evidence" value="ECO:0007669"/>
    <property type="project" value="UniProtKB-UniRule"/>
</dbReference>
<name>A0A8B8A6L1_ACAPL</name>
<dbReference type="SMART" id="SM00060">
    <property type="entry name" value="FN3"/>
    <property type="match status" value="5"/>
</dbReference>
<evidence type="ECO:0000256" key="12">
    <source>
        <dbReference type="ARBA" id="ARBA00023137"/>
    </source>
</evidence>
<keyword evidence="4" id="KW-0812">Transmembrane</keyword>
<dbReference type="PRINTS" id="PR00014">
    <property type="entry name" value="FNTYPEIII"/>
</dbReference>
<dbReference type="GO" id="GO:0004714">
    <property type="term" value="F:transmembrane receptor protein tyrosine kinase activity"/>
    <property type="evidence" value="ECO:0007669"/>
    <property type="project" value="UniProtKB-EC"/>
</dbReference>
<keyword evidence="8" id="KW-0418">Kinase</keyword>
<dbReference type="PROSITE" id="PS00107">
    <property type="entry name" value="PROTEIN_KINASE_ATP"/>
    <property type="match status" value="1"/>
</dbReference>
<dbReference type="InterPro" id="IPR036116">
    <property type="entry name" value="FN3_sf"/>
</dbReference>
<dbReference type="PRINTS" id="PR00109">
    <property type="entry name" value="TYRKINASE"/>
</dbReference>
<evidence type="ECO:0000256" key="10">
    <source>
        <dbReference type="ARBA" id="ARBA00022989"/>
    </source>
</evidence>
<dbReference type="OrthoDB" id="346907at2759"/>
<keyword evidence="10" id="KW-1133">Transmembrane helix</keyword>
<keyword evidence="13" id="KW-0675">Receptor</keyword>
<keyword evidence="11" id="KW-0472">Membrane</keyword>
<dbReference type="GO" id="GO:0005886">
    <property type="term" value="C:plasma membrane"/>
    <property type="evidence" value="ECO:0007669"/>
    <property type="project" value="TreeGrafter"/>
</dbReference>
<dbReference type="Pfam" id="PF00041">
    <property type="entry name" value="fn3"/>
    <property type="match status" value="4"/>
</dbReference>
<gene>
    <name evidence="20" type="primary">LOC110990853</name>
</gene>
<dbReference type="InterPro" id="IPR057598">
    <property type="entry name" value="Fn3_PTPRU"/>
</dbReference>
<evidence type="ECO:0000313" key="19">
    <source>
        <dbReference type="Proteomes" id="UP000694845"/>
    </source>
</evidence>
<dbReference type="InterPro" id="IPR000719">
    <property type="entry name" value="Prot_kinase_dom"/>
</dbReference>
<protein>
    <recommendedName>
        <fullName evidence="2">receptor protein-tyrosine kinase</fullName>
        <ecNumber evidence="2">2.7.10.1</ecNumber>
    </recommendedName>
</protein>
<evidence type="ECO:0000256" key="16">
    <source>
        <dbReference type="PROSITE-ProRule" id="PRU10141"/>
    </source>
</evidence>
<evidence type="ECO:0000259" key="18">
    <source>
        <dbReference type="PROSITE" id="PS50853"/>
    </source>
</evidence>
<feature type="domain" description="Fibronectin type-III" evidence="18">
    <location>
        <begin position="98"/>
        <end position="190"/>
    </location>
</feature>
<dbReference type="PROSITE" id="PS50011">
    <property type="entry name" value="PROTEIN_KINASE_DOM"/>
    <property type="match status" value="1"/>
</dbReference>
<comment type="subcellular location">
    <subcellularLocation>
        <location evidence="1">Membrane</location>
        <topology evidence="1">Single-pass type I membrane protein</topology>
    </subcellularLocation>
</comment>
<evidence type="ECO:0000256" key="9">
    <source>
        <dbReference type="ARBA" id="ARBA00022840"/>
    </source>
</evidence>
<dbReference type="Proteomes" id="UP000694845">
    <property type="component" value="Unplaced"/>
</dbReference>
<dbReference type="CDD" id="cd00192">
    <property type="entry name" value="PTKc"/>
    <property type="match status" value="1"/>
</dbReference>
<keyword evidence="3" id="KW-0808">Transferase</keyword>
<proteinExistence type="predicted"/>
<keyword evidence="12" id="KW-0829">Tyrosine-protein kinase</keyword>
<dbReference type="CDD" id="cd00063">
    <property type="entry name" value="FN3"/>
    <property type="match status" value="4"/>
</dbReference>
<evidence type="ECO:0000256" key="14">
    <source>
        <dbReference type="ARBA" id="ARBA00023180"/>
    </source>
</evidence>
<dbReference type="GeneID" id="110990853"/>
<dbReference type="GO" id="GO:0007169">
    <property type="term" value="P:cell surface receptor protein tyrosine kinase signaling pathway"/>
    <property type="evidence" value="ECO:0007669"/>
    <property type="project" value="TreeGrafter"/>
</dbReference>
<feature type="domain" description="Protein kinase" evidence="17">
    <location>
        <begin position="616"/>
        <end position="882"/>
    </location>
</feature>
<dbReference type="Gene3D" id="1.10.510.10">
    <property type="entry name" value="Transferase(Phosphotransferase) domain 1"/>
    <property type="match status" value="1"/>
</dbReference>
<evidence type="ECO:0000256" key="8">
    <source>
        <dbReference type="ARBA" id="ARBA00022777"/>
    </source>
</evidence>
<dbReference type="EC" id="2.7.10.1" evidence="2"/>
<keyword evidence="9 16" id="KW-0067">ATP-binding</keyword>
<evidence type="ECO:0000256" key="15">
    <source>
        <dbReference type="ARBA" id="ARBA00051243"/>
    </source>
</evidence>
<dbReference type="Pfam" id="PF07714">
    <property type="entry name" value="PK_Tyr_Ser-Thr"/>
    <property type="match status" value="1"/>
</dbReference>
<dbReference type="RefSeq" id="XP_022111631.1">
    <property type="nucleotide sequence ID" value="XM_022255939.1"/>
</dbReference>
<keyword evidence="19" id="KW-1185">Reference proteome</keyword>
<dbReference type="InterPro" id="IPR008266">
    <property type="entry name" value="Tyr_kinase_AS"/>
</dbReference>
<evidence type="ECO:0000256" key="6">
    <source>
        <dbReference type="ARBA" id="ARBA00022737"/>
    </source>
</evidence>
<dbReference type="SUPFAM" id="SSF49265">
    <property type="entry name" value="Fibronectin type III"/>
    <property type="match status" value="2"/>
</dbReference>
<keyword evidence="6" id="KW-0677">Repeat</keyword>
<dbReference type="InterPro" id="IPR017441">
    <property type="entry name" value="Protein_kinase_ATP_BS"/>
</dbReference>
<dbReference type="Pfam" id="PF23144">
    <property type="entry name" value="Fn3_PTPRU"/>
    <property type="match status" value="1"/>
</dbReference>
<evidence type="ECO:0000256" key="7">
    <source>
        <dbReference type="ARBA" id="ARBA00022741"/>
    </source>
</evidence>
<organism evidence="19 20">
    <name type="scientific">Acanthaster planci</name>
    <name type="common">Crown-of-thorns starfish</name>
    <dbReference type="NCBI Taxonomy" id="133434"/>
    <lineage>
        <taxon>Eukaryota</taxon>
        <taxon>Metazoa</taxon>
        <taxon>Echinodermata</taxon>
        <taxon>Eleutherozoa</taxon>
        <taxon>Asterozoa</taxon>
        <taxon>Asteroidea</taxon>
        <taxon>Valvatacea</taxon>
        <taxon>Valvatida</taxon>
        <taxon>Acanthasteridae</taxon>
        <taxon>Acanthaster</taxon>
    </lineage>
</organism>
<dbReference type="KEGG" id="aplc:110990853"/>
<dbReference type="InterPro" id="IPR003961">
    <property type="entry name" value="FN3_dom"/>
</dbReference>